<organism evidence="1 2">
    <name type="scientific">Insulibacter thermoxylanivorax</name>
    <dbReference type="NCBI Taxonomy" id="2749268"/>
    <lineage>
        <taxon>Bacteria</taxon>
        <taxon>Bacillati</taxon>
        <taxon>Bacillota</taxon>
        <taxon>Bacilli</taxon>
        <taxon>Bacillales</taxon>
        <taxon>Paenibacillaceae</taxon>
        <taxon>Insulibacter</taxon>
    </lineage>
</organism>
<dbReference type="AlphaFoldDB" id="A0A916QFS6"/>
<name>A0A916QFS6_9BACL</name>
<proteinExistence type="predicted"/>
<comment type="caution">
    <text evidence="1">The sequence shown here is derived from an EMBL/GenBank/DDBJ whole genome shotgun (WGS) entry which is preliminary data.</text>
</comment>
<sequence>MMETKIPQQAGSSFYVQISPQPVTFAGVTHVIYTHRLTSMGRIGREHEWFEGISSG</sequence>
<evidence type="ECO:0000313" key="1">
    <source>
        <dbReference type="EMBL" id="GFR38109.1"/>
    </source>
</evidence>
<keyword evidence="2" id="KW-1185">Reference proteome</keyword>
<protein>
    <submittedName>
        <fullName evidence="1">Uncharacterized protein</fullName>
    </submittedName>
</protein>
<evidence type="ECO:0000313" key="2">
    <source>
        <dbReference type="Proteomes" id="UP000654993"/>
    </source>
</evidence>
<reference evidence="1" key="2">
    <citation type="journal article" date="2021" name="Data Brief">
        <title>Draft genome sequence data of the facultative, thermophilic, xylanolytic bacterium Paenibacillus sp. strain DA-C8.</title>
        <authorList>
            <person name="Chhe C."/>
            <person name="Uke A."/>
            <person name="Baramee S."/>
            <person name="Ungkulpasvich U."/>
            <person name="Tachaapaikoon C."/>
            <person name="Pason P."/>
            <person name="Waeonukul R."/>
            <person name="Ratanakhanokchai K."/>
            <person name="Kosugi A."/>
        </authorList>
    </citation>
    <scope>NUCLEOTIDE SEQUENCE</scope>
    <source>
        <strain evidence="1">DA-C8</strain>
    </source>
</reference>
<dbReference type="EMBL" id="BMAQ01000011">
    <property type="protein sequence ID" value="GFR38109.1"/>
    <property type="molecule type" value="Genomic_DNA"/>
</dbReference>
<reference evidence="1" key="1">
    <citation type="submission" date="2020-08" db="EMBL/GenBank/DDBJ databases">
        <authorList>
            <person name="Uke A."/>
            <person name="Chhe C."/>
            <person name="Baramee S."/>
            <person name="Kosugi A."/>
        </authorList>
    </citation>
    <scope>NUCLEOTIDE SEQUENCE</scope>
    <source>
        <strain evidence="1">DA-C8</strain>
    </source>
</reference>
<accession>A0A916QFS6</accession>
<dbReference type="Proteomes" id="UP000654993">
    <property type="component" value="Unassembled WGS sequence"/>
</dbReference>
<gene>
    <name evidence="1" type="ORF">PRECH8_14050</name>
</gene>